<dbReference type="EMBL" id="JABEQP010000002">
    <property type="protein sequence ID" value="MBB2196893.1"/>
    <property type="molecule type" value="Genomic_DNA"/>
</dbReference>
<evidence type="ECO:0000259" key="1">
    <source>
        <dbReference type="Pfam" id="PF13701"/>
    </source>
</evidence>
<protein>
    <recommendedName>
        <fullName evidence="1">Transposase DDE domain-containing protein</fullName>
    </recommendedName>
</protein>
<evidence type="ECO:0000313" key="3">
    <source>
        <dbReference type="Proteomes" id="UP000530320"/>
    </source>
</evidence>
<proteinExistence type="predicted"/>
<organism evidence="2 3">
    <name type="scientific">Gluconacetobacter dulcium</name>
    <dbReference type="NCBI Taxonomy" id="2729096"/>
    <lineage>
        <taxon>Bacteria</taxon>
        <taxon>Pseudomonadati</taxon>
        <taxon>Pseudomonadota</taxon>
        <taxon>Alphaproteobacteria</taxon>
        <taxon>Acetobacterales</taxon>
        <taxon>Acetobacteraceae</taxon>
        <taxon>Gluconacetobacter</taxon>
    </lineage>
</organism>
<feature type="domain" description="Transposase DDE" evidence="1">
    <location>
        <begin position="14"/>
        <end position="230"/>
    </location>
</feature>
<dbReference type="AlphaFoldDB" id="A0A7W4JY48"/>
<evidence type="ECO:0000313" key="2">
    <source>
        <dbReference type="EMBL" id="MBB2196893.1"/>
    </source>
</evidence>
<comment type="caution">
    <text evidence="2">The sequence shown here is derived from an EMBL/GenBank/DDBJ whole genome shotgun (WGS) entry which is preliminary data.</text>
</comment>
<dbReference type="Pfam" id="PF13701">
    <property type="entry name" value="DDE_Tnp_1_4"/>
    <property type="match status" value="1"/>
</dbReference>
<accession>A0A7W4JY48</accession>
<dbReference type="Proteomes" id="UP000530320">
    <property type="component" value="Unassembled WGS sequence"/>
</dbReference>
<sequence>MQTECSAGQLAFGEVSGRRIVADFAGGTITSDAGALLLGAADRAIGLTERFACCFTDTRAAHLVEHDIRALVLQRVAGIALRYEDLVDHDHLRHDPVLAILPGKLDARRARCALLAGKCTLNRLELSHAEPGRYHRIKHDPSAIEARFVDIFLDAHRAAPGQIVLDLDATDDPVHGHQEGRFFHGYYDRSCYLPLSIFCGRHLLASKLRPSNRVKTAPCAALLARLRRLQKQPALQLLGKRVQTARTLWNLELHFRRLRPQIFADRVARQLRPALDLADRQMFPVMPPTDHTR</sequence>
<name>A0A7W4JY48_9PROT</name>
<gene>
    <name evidence="2" type="ORF">HLH44_05335</name>
</gene>
<dbReference type="InterPro" id="IPR025668">
    <property type="entry name" value="Tnp_DDE_dom"/>
</dbReference>
<reference evidence="2 3" key="1">
    <citation type="submission" date="2020-04" db="EMBL/GenBank/DDBJ databases">
        <title>Description of novel Gluconacetobacter.</title>
        <authorList>
            <person name="Sombolestani A."/>
        </authorList>
    </citation>
    <scope>NUCLEOTIDE SEQUENCE [LARGE SCALE GENOMIC DNA]</scope>
    <source>
        <strain evidence="2 3">LMG 22058</strain>
    </source>
</reference>